<comment type="similarity">
    <text evidence="3 14">Belongs to the peptidase M14 family.</text>
</comment>
<evidence type="ECO:0000256" key="2">
    <source>
        <dbReference type="ARBA" id="ARBA00004613"/>
    </source>
</evidence>
<dbReference type="InterPro" id="IPR000834">
    <property type="entry name" value="Peptidase_M14"/>
</dbReference>
<dbReference type="PROSITE" id="PS51257">
    <property type="entry name" value="PROKAR_LIPOPROTEIN"/>
    <property type="match status" value="1"/>
</dbReference>
<dbReference type="Proteomes" id="UP000069272">
    <property type="component" value="Chromosome 3L"/>
</dbReference>
<keyword evidence="10" id="KW-0862">Zinc</keyword>
<evidence type="ECO:0000256" key="4">
    <source>
        <dbReference type="ARBA" id="ARBA00022525"/>
    </source>
</evidence>
<keyword evidence="4" id="KW-0964">Secreted</keyword>
<keyword evidence="11" id="KW-0482">Metalloprotease</keyword>
<name>A0A182FDU6_ANOAL</name>
<dbReference type="GO" id="GO:0005615">
    <property type="term" value="C:extracellular space"/>
    <property type="evidence" value="ECO:0007669"/>
    <property type="project" value="TreeGrafter"/>
</dbReference>
<sequence length="741" mass="83492">MAIRTIRLALLGALVTVIAVLAGGCNGTLVDHDGSYRGFKLFSVRQADEAAVRHLRELQLSHDELDFWKLDRIAGSEAHVLVPPSAVKSFVADLLKNRIQFRELISDYGRIKNENTRFSSSRRLTNKNPIVTKYLRHQEINDLLESYAKRYPSFVSLDEIGRSYEGRSIKSITIRSPVASRNASRPIVLLDAGIHAREWAAPATAMYVISELVENAAKHRDLLDGLTWIVVPVVNPDGYEYSHTGQRLWRKTRRPTGQRCFGIDGNRNFDFHWSEVGSSDSPCSDTFHGEHSFSEPETQAIRDELLRLKGSCKFYLTLHSYGEYLLYPWGWTSKLPQGWEAIDEVARAGADAIHDATGTSYRVGSSTNVLYAAAGGSDDYAFAVADVPIAITMELPGGGNAGFNPPASQIEEIVKESFVGIRAMALDSHETIKEYLDDLVQRFSTKIEIFSQAVSYEGREIRTVRICPDVKQPPRSPTNRWTILIDAGIHAREWITVSVALFIVHQLIEQDEISAKSFRRFEWIILPLLNPDGYQYSREHNKMWRKTRRPLGARNQRRSCVGVDCNRNFNVAWTIGSTHFCSLLYRGERPFSERETKNVRDLFRKLRPSCKFYLSLHSYAKTILYPRAYTRTLPRNWQMQQTIAKAGATAMLKATGVRYRCGSAATVLHHPVGGSSIDYAHDIEKVPVALVMEVASKGFHPPETQIQRICEESWIGIGAMVNCLAANFRTALKGSGTLHLR</sequence>
<comment type="function">
    <text evidence="13">Involved in the digestion of the blood meal.</text>
</comment>
<dbReference type="SUPFAM" id="SSF53187">
    <property type="entry name" value="Zn-dependent exopeptidases"/>
    <property type="match status" value="2"/>
</dbReference>
<dbReference type="SMART" id="SM00631">
    <property type="entry name" value="Zn_pept"/>
    <property type="match status" value="2"/>
</dbReference>
<evidence type="ECO:0000259" key="15">
    <source>
        <dbReference type="PROSITE" id="PS52035"/>
    </source>
</evidence>
<keyword evidence="7" id="KW-0479">Metal-binding</keyword>
<dbReference type="PRINTS" id="PR00765">
    <property type="entry name" value="CRBOXYPTASEA"/>
</dbReference>
<keyword evidence="17" id="KW-1185">Reference proteome</keyword>
<comment type="subcellular location">
    <subcellularLocation>
        <location evidence="2">Secreted</location>
    </subcellularLocation>
</comment>
<reference evidence="16" key="2">
    <citation type="submission" date="2022-08" db="UniProtKB">
        <authorList>
            <consortium name="EnsemblMetazoa"/>
        </authorList>
    </citation>
    <scope>IDENTIFICATION</scope>
    <source>
        <strain evidence="16">STECLA/ALBI9_A</strain>
    </source>
</reference>
<keyword evidence="6" id="KW-0645">Protease</keyword>
<feature type="domain" description="Peptidase M14" evidence="15">
    <location>
        <begin position="133"/>
        <end position="428"/>
    </location>
</feature>
<organism evidence="16 17">
    <name type="scientific">Anopheles albimanus</name>
    <name type="common">New world malaria mosquito</name>
    <dbReference type="NCBI Taxonomy" id="7167"/>
    <lineage>
        <taxon>Eukaryota</taxon>
        <taxon>Metazoa</taxon>
        <taxon>Ecdysozoa</taxon>
        <taxon>Arthropoda</taxon>
        <taxon>Hexapoda</taxon>
        <taxon>Insecta</taxon>
        <taxon>Pterygota</taxon>
        <taxon>Neoptera</taxon>
        <taxon>Endopterygota</taxon>
        <taxon>Diptera</taxon>
        <taxon>Nematocera</taxon>
        <taxon>Culicoidea</taxon>
        <taxon>Culicidae</taxon>
        <taxon>Anophelinae</taxon>
        <taxon>Anopheles</taxon>
    </lineage>
</organism>
<evidence type="ECO:0000256" key="13">
    <source>
        <dbReference type="ARBA" id="ARBA00057299"/>
    </source>
</evidence>
<dbReference type="EnsemblMetazoa" id="AALB004687-RA">
    <property type="protein sequence ID" value="AALB004687-PA"/>
    <property type="gene ID" value="AALB004687"/>
</dbReference>
<dbReference type="InterPro" id="IPR036990">
    <property type="entry name" value="M14A-like_propep"/>
</dbReference>
<dbReference type="VEuPathDB" id="VectorBase:AALB20_031741"/>
<dbReference type="GO" id="GO:0004181">
    <property type="term" value="F:metallocarboxypeptidase activity"/>
    <property type="evidence" value="ECO:0007669"/>
    <property type="project" value="InterPro"/>
</dbReference>
<evidence type="ECO:0000256" key="8">
    <source>
        <dbReference type="ARBA" id="ARBA00022729"/>
    </source>
</evidence>
<dbReference type="Gene3D" id="3.30.70.340">
    <property type="entry name" value="Metallocarboxypeptidase-like"/>
    <property type="match status" value="1"/>
</dbReference>
<dbReference type="SUPFAM" id="SSF54897">
    <property type="entry name" value="Protease propeptides/inhibitors"/>
    <property type="match status" value="1"/>
</dbReference>
<keyword evidence="5" id="KW-0121">Carboxypeptidase</keyword>
<dbReference type="VEuPathDB" id="VectorBase:AALB004687"/>
<dbReference type="Pfam" id="PF00246">
    <property type="entry name" value="Peptidase_M14"/>
    <property type="match status" value="2"/>
</dbReference>
<dbReference type="InterPro" id="IPR003146">
    <property type="entry name" value="M14A_act_pep"/>
</dbReference>
<dbReference type="Pfam" id="PF02244">
    <property type="entry name" value="Propep_M14"/>
    <property type="match status" value="1"/>
</dbReference>
<feature type="domain" description="Peptidase M14" evidence="15">
    <location>
        <begin position="425"/>
        <end position="724"/>
    </location>
</feature>
<dbReference type="Gene3D" id="3.40.630.10">
    <property type="entry name" value="Zn peptidases"/>
    <property type="match status" value="2"/>
</dbReference>
<feature type="active site" description="Proton donor/acceptor" evidence="14">
    <location>
        <position position="693"/>
    </location>
</feature>
<evidence type="ECO:0000313" key="16">
    <source>
        <dbReference type="EnsemblMetazoa" id="AALB004687-PA"/>
    </source>
</evidence>
<keyword evidence="9" id="KW-0378">Hydrolase</keyword>
<dbReference type="FunFam" id="3.40.630.10:FF:000040">
    <property type="entry name" value="zinc carboxypeptidase"/>
    <property type="match status" value="1"/>
</dbReference>
<dbReference type="CDD" id="cd03860">
    <property type="entry name" value="M14_CP_A-B_like"/>
    <property type="match status" value="1"/>
</dbReference>
<feature type="active site" description="Proton donor/acceptor" evidence="14">
    <location>
        <position position="394"/>
    </location>
</feature>
<dbReference type="AlphaFoldDB" id="A0A182FDU6"/>
<evidence type="ECO:0000256" key="9">
    <source>
        <dbReference type="ARBA" id="ARBA00022801"/>
    </source>
</evidence>
<evidence type="ECO:0000256" key="6">
    <source>
        <dbReference type="ARBA" id="ARBA00022670"/>
    </source>
</evidence>
<keyword evidence="12" id="KW-1015">Disulfide bond</keyword>
<keyword evidence="8" id="KW-0732">Signal</keyword>
<dbReference type="FunFam" id="3.40.630.10:FF:000084">
    <property type="entry name" value="Carboxypeptidase B2"/>
    <property type="match status" value="1"/>
</dbReference>
<evidence type="ECO:0000256" key="14">
    <source>
        <dbReference type="PROSITE-ProRule" id="PRU01379"/>
    </source>
</evidence>
<accession>A0A182FDU6</accession>
<reference evidence="16 17" key="1">
    <citation type="journal article" date="2017" name="G3 (Bethesda)">
        <title>The Physical Genome Mapping of Anopheles albimanus Corrected Scaffold Misassemblies and Identified Interarm Rearrangements in Genus Anopheles.</title>
        <authorList>
            <person name="Artemov G.N."/>
            <person name="Peery A.N."/>
            <person name="Jiang X."/>
            <person name="Tu Z."/>
            <person name="Stegniy V.N."/>
            <person name="Sharakhova M.V."/>
            <person name="Sharakhov I.V."/>
        </authorList>
    </citation>
    <scope>NUCLEOTIDE SEQUENCE [LARGE SCALE GENOMIC DNA]</scope>
    <source>
        <strain evidence="16 17">ALBI9_A</strain>
    </source>
</reference>
<comment type="cofactor">
    <cofactor evidence="1">
        <name>Zn(2+)</name>
        <dbReference type="ChEBI" id="CHEBI:29105"/>
    </cofactor>
</comment>
<evidence type="ECO:0000256" key="3">
    <source>
        <dbReference type="ARBA" id="ARBA00005988"/>
    </source>
</evidence>
<evidence type="ECO:0000256" key="7">
    <source>
        <dbReference type="ARBA" id="ARBA00022723"/>
    </source>
</evidence>
<evidence type="ECO:0000256" key="12">
    <source>
        <dbReference type="ARBA" id="ARBA00023157"/>
    </source>
</evidence>
<protein>
    <recommendedName>
        <fullName evidence="15">Peptidase M14 domain-containing protein</fullName>
    </recommendedName>
</protein>
<dbReference type="GO" id="GO:0006508">
    <property type="term" value="P:proteolysis"/>
    <property type="evidence" value="ECO:0007669"/>
    <property type="project" value="UniProtKB-KW"/>
</dbReference>
<evidence type="ECO:0000256" key="10">
    <source>
        <dbReference type="ARBA" id="ARBA00022833"/>
    </source>
</evidence>
<dbReference type="GO" id="GO:0008270">
    <property type="term" value="F:zinc ion binding"/>
    <property type="evidence" value="ECO:0007669"/>
    <property type="project" value="InterPro"/>
</dbReference>
<proteinExistence type="inferred from homology"/>
<dbReference type="PROSITE" id="PS52035">
    <property type="entry name" value="PEPTIDASE_M14"/>
    <property type="match status" value="2"/>
</dbReference>
<dbReference type="PANTHER" id="PTHR11705">
    <property type="entry name" value="PROTEASE FAMILY M14 CARBOXYPEPTIDASE A,B"/>
    <property type="match status" value="1"/>
</dbReference>
<dbReference type="STRING" id="7167.A0A182FDU6"/>
<evidence type="ECO:0000256" key="11">
    <source>
        <dbReference type="ARBA" id="ARBA00023049"/>
    </source>
</evidence>
<evidence type="ECO:0000313" key="17">
    <source>
        <dbReference type="Proteomes" id="UP000069272"/>
    </source>
</evidence>
<evidence type="ECO:0000256" key="1">
    <source>
        <dbReference type="ARBA" id="ARBA00001947"/>
    </source>
</evidence>
<evidence type="ECO:0000256" key="5">
    <source>
        <dbReference type="ARBA" id="ARBA00022645"/>
    </source>
</evidence>
<dbReference type="PANTHER" id="PTHR11705:SF140">
    <property type="entry name" value="FI02848P-RELATED"/>
    <property type="match status" value="1"/>
</dbReference>